<accession>A0A1F6CJM9</accession>
<name>A0A1F6CJM9_9BACT</name>
<reference evidence="2 3" key="1">
    <citation type="journal article" date="2016" name="Nat. Commun.">
        <title>Thousands of microbial genomes shed light on interconnected biogeochemical processes in an aquifer system.</title>
        <authorList>
            <person name="Anantharaman K."/>
            <person name="Brown C.T."/>
            <person name="Hug L.A."/>
            <person name="Sharon I."/>
            <person name="Castelle C.J."/>
            <person name="Probst A.J."/>
            <person name="Thomas B.C."/>
            <person name="Singh A."/>
            <person name="Wilkins M.J."/>
            <person name="Karaoz U."/>
            <person name="Brodie E.L."/>
            <person name="Williams K.H."/>
            <person name="Hubbard S.S."/>
            <person name="Banfield J.F."/>
        </authorList>
    </citation>
    <scope>NUCLEOTIDE SEQUENCE [LARGE SCALE GENOMIC DNA]</scope>
</reference>
<sequence length="199" mass="21526">MRTLKVVFTALILSGIVASTASAAYINAEESGAQYYCTRGHGYKICASGDTLTIWVPVLPDKYLAGVGTYCDEMGDCWDYPMLYDESSAAVSVEVIDANNISKYISTPKAVKFNWWGGVTWASVVVPASSTRSLSRNEAWYNFKVRATGPRFDTQSEYDVWIQLNYVPPTCTGDTCGGGGGYGKGLSTGPTTTGRLTTR</sequence>
<proteinExistence type="predicted"/>
<evidence type="ECO:0008006" key="4">
    <source>
        <dbReference type="Google" id="ProtNLM"/>
    </source>
</evidence>
<keyword evidence="1" id="KW-0732">Signal</keyword>
<dbReference type="Proteomes" id="UP000178815">
    <property type="component" value="Unassembled WGS sequence"/>
</dbReference>
<organism evidence="2 3">
    <name type="scientific">Candidatus Kaiserbacteria bacterium RIFCSPHIGHO2_01_FULL_53_31</name>
    <dbReference type="NCBI Taxonomy" id="1798481"/>
    <lineage>
        <taxon>Bacteria</taxon>
        <taxon>Candidatus Kaiseribacteriota</taxon>
    </lineage>
</organism>
<gene>
    <name evidence="2" type="ORF">A2678_01290</name>
</gene>
<evidence type="ECO:0000313" key="3">
    <source>
        <dbReference type="Proteomes" id="UP000178815"/>
    </source>
</evidence>
<feature type="signal peptide" evidence="1">
    <location>
        <begin position="1"/>
        <end position="23"/>
    </location>
</feature>
<dbReference type="EMBL" id="MFKU01000005">
    <property type="protein sequence ID" value="OGG49082.1"/>
    <property type="molecule type" value="Genomic_DNA"/>
</dbReference>
<protein>
    <recommendedName>
        <fullName evidence="4">Secreted protein</fullName>
    </recommendedName>
</protein>
<dbReference type="STRING" id="1798481.A2678_01290"/>
<evidence type="ECO:0000256" key="1">
    <source>
        <dbReference type="SAM" id="SignalP"/>
    </source>
</evidence>
<comment type="caution">
    <text evidence="2">The sequence shown here is derived from an EMBL/GenBank/DDBJ whole genome shotgun (WGS) entry which is preliminary data.</text>
</comment>
<evidence type="ECO:0000313" key="2">
    <source>
        <dbReference type="EMBL" id="OGG49082.1"/>
    </source>
</evidence>
<dbReference type="AlphaFoldDB" id="A0A1F6CJM9"/>
<feature type="chain" id="PRO_5009523404" description="Secreted protein" evidence="1">
    <location>
        <begin position="24"/>
        <end position="199"/>
    </location>
</feature>